<dbReference type="EMBL" id="CBWK010000712">
    <property type="protein sequence ID" value="CDL11765.1"/>
    <property type="molecule type" value="Genomic_DNA"/>
</dbReference>
<proteinExistence type="predicted"/>
<protein>
    <submittedName>
        <fullName evidence="1">Uncharacterized protein</fullName>
    </submittedName>
</protein>
<reference evidence="1" key="1">
    <citation type="submission" date="2013-10" db="EMBL/GenBank/DDBJ databases">
        <title>Antibiotic resistance diversity of beta-lactamase producers in the General Hospital Vienna.</title>
        <authorList>
            <person name="Barisic I."/>
            <person name="Mitteregger D."/>
            <person name="Hirschl A.M."/>
            <person name="Noehammer C."/>
            <person name="Wiesinger-Mayr H."/>
        </authorList>
    </citation>
    <scope>NUCLEOTIDE SEQUENCE [LARGE SCALE GENOMIC DNA]</scope>
    <source>
        <strain evidence="1">IS43</strain>
    </source>
</reference>
<comment type="caution">
    <text evidence="1">The sequence shown here is derived from an EMBL/GenBank/DDBJ whole genome shotgun (WGS) entry which is preliminary data.</text>
</comment>
<dbReference type="AlphaFoldDB" id="W1DSS3"/>
<organism evidence="1 2">
    <name type="scientific">Klebsiella pneumoniae IS43</name>
    <dbReference type="NCBI Taxonomy" id="1432552"/>
    <lineage>
        <taxon>Bacteria</taxon>
        <taxon>Pseudomonadati</taxon>
        <taxon>Pseudomonadota</taxon>
        <taxon>Gammaproteobacteria</taxon>
        <taxon>Enterobacterales</taxon>
        <taxon>Enterobacteriaceae</taxon>
        <taxon>Klebsiella/Raoultella group</taxon>
        <taxon>Klebsiella</taxon>
        <taxon>Klebsiella pneumoniae complex</taxon>
    </lineage>
</organism>
<sequence length="38" mass="4498">MIIPATLYVAFQRGHYKQLAEFTKWAQKRSRPQAAPFF</sequence>
<keyword evidence="2" id="KW-1185">Reference proteome</keyword>
<accession>W1DSS3</accession>
<dbReference type="Proteomes" id="UP000019183">
    <property type="component" value="Unassembled WGS sequence"/>
</dbReference>
<evidence type="ECO:0000313" key="2">
    <source>
        <dbReference type="Proteomes" id="UP000019183"/>
    </source>
</evidence>
<evidence type="ECO:0000313" key="1">
    <source>
        <dbReference type="EMBL" id="CDL11765.1"/>
    </source>
</evidence>
<name>W1DSS3_KLEPN</name>